<name>A0AAJ8LZK6_9TREE</name>
<evidence type="ECO:0000259" key="8">
    <source>
        <dbReference type="Pfam" id="PF07731"/>
    </source>
</evidence>
<feature type="domain" description="Plastocyanin-like" evidence="8">
    <location>
        <begin position="505"/>
        <end position="599"/>
    </location>
</feature>
<keyword evidence="4" id="KW-0186">Copper</keyword>
<dbReference type="Pfam" id="PF07732">
    <property type="entry name" value="Cu-oxidase_3"/>
    <property type="match status" value="1"/>
</dbReference>
<dbReference type="Proteomes" id="UP000094043">
    <property type="component" value="Chromosome 2"/>
</dbReference>
<dbReference type="InterPro" id="IPR011706">
    <property type="entry name" value="Cu-oxidase_C"/>
</dbReference>
<dbReference type="PANTHER" id="PTHR11709:SF414">
    <property type="entry name" value="ADR239WP"/>
    <property type="match status" value="1"/>
</dbReference>
<reference evidence="10" key="2">
    <citation type="journal article" date="2022" name="Elife">
        <title>Obligate sexual reproduction of a homothallic fungus closely related to the Cryptococcus pathogenic species complex.</title>
        <authorList>
            <person name="Passer A.R."/>
            <person name="Clancey S.A."/>
            <person name="Shea T."/>
            <person name="David-Palma M."/>
            <person name="Averette A.F."/>
            <person name="Boekhout T."/>
            <person name="Porcel B.M."/>
            <person name="Nowrousian M."/>
            <person name="Cuomo C.A."/>
            <person name="Sun S."/>
            <person name="Heitman J."/>
            <person name="Coelho M.A."/>
        </authorList>
    </citation>
    <scope>NUCLEOTIDE SEQUENCE</scope>
    <source>
        <strain evidence="10">CBS 7841</strain>
    </source>
</reference>
<dbReference type="Gene3D" id="2.60.40.420">
    <property type="entry name" value="Cupredoxins - blue copper proteins"/>
    <property type="match status" value="3"/>
</dbReference>
<dbReference type="GO" id="GO:0016491">
    <property type="term" value="F:oxidoreductase activity"/>
    <property type="evidence" value="ECO:0007669"/>
    <property type="project" value="UniProtKB-KW"/>
</dbReference>
<reference evidence="10" key="1">
    <citation type="submission" date="2016-06" db="EMBL/GenBank/DDBJ databases">
        <authorList>
            <person name="Cuomo C."/>
            <person name="Litvintseva A."/>
            <person name="Heitman J."/>
            <person name="Chen Y."/>
            <person name="Sun S."/>
            <person name="Springer D."/>
            <person name="Dromer F."/>
            <person name="Young S."/>
            <person name="Zeng Q."/>
            <person name="Chapman S."/>
            <person name="Gujja S."/>
            <person name="Saif S."/>
            <person name="Birren B."/>
        </authorList>
    </citation>
    <scope>NUCLEOTIDE SEQUENCE</scope>
    <source>
        <strain evidence="10">CBS 7841</strain>
    </source>
</reference>
<evidence type="ECO:0000313" key="11">
    <source>
        <dbReference type="Proteomes" id="UP000094043"/>
    </source>
</evidence>
<dbReference type="EMBL" id="CP143785">
    <property type="protein sequence ID" value="WVN86158.1"/>
    <property type="molecule type" value="Genomic_DNA"/>
</dbReference>
<dbReference type="InterPro" id="IPR001117">
    <property type="entry name" value="Cu-oxidase_2nd"/>
</dbReference>
<dbReference type="GO" id="GO:0005507">
    <property type="term" value="F:copper ion binding"/>
    <property type="evidence" value="ECO:0007669"/>
    <property type="project" value="InterPro"/>
</dbReference>
<reference evidence="10" key="3">
    <citation type="submission" date="2024-01" db="EMBL/GenBank/DDBJ databases">
        <authorList>
            <person name="Coelho M.A."/>
            <person name="David-Palma M."/>
            <person name="Shea T."/>
            <person name="Sun S."/>
            <person name="Cuomo C.A."/>
            <person name="Heitman J."/>
        </authorList>
    </citation>
    <scope>NUCLEOTIDE SEQUENCE</scope>
    <source>
        <strain evidence="10">CBS 7841</strain>
    </source>
</reference>
<evidence type="ECO:0000256" key="5">
    <source>
        <dbReference type="ARBA" id="ARBA00023157"/>
    </source>
</evidence>
<keyword evidence="5" id="KW-1015">Disulfide bond</keyword>
<feature type="domain" description="Plastocyanin-like" evidence="7">
    <location>
        <begin position="237"/>
        <end position="393"/>
    </location>
</feature>
<keyword evidence="6" id="KW-0325">Glycoprotein</keyword>
<dbReference type="PROSITE" id="PS00079">
    <property type="entry name" value="MULTICOPPER_OXIDASE1"/>
    <property type="match status" value="1"/>
</dbReference>
<dbReference type="CDD" id="cd13904">
    <property type="entry name" value="CuRO_3_Diphenol_Ox"/>
    <property type="match status" value="1"/>
</dbReference>
<evidence type="ECO:0000256" key="3">
    <source>
        <dbReference type="ARBA" id="ARBA00023002"/>
    </source>
</evidence>
<organism evidence="10 11">
    <name type="scientific">Cryptococcus depauperatus CBS 7841</name>
    <dbReference type="NCBI Taxonomy" id="1295531"/>
    <lineage>
        <taxon>Eukaryota</taxon>
        <taxon>Fungi</taxon>
        <taxon>Dikarya</taxon>
        <taxon>Basidiomycota</taxon>
        <taxon>Agaricomycotina</taxon>
        <taxon>Tremellomycetes</taxon>
        <taxon>Tremellales</taxon>
        <taxon>Cryptococcaceae</taxon>
        <taxon>Cryptococcus</taxon>
    </lineage>
</organism>
<keyword evidence="3" id="KW-0560">Oxidoreductase</keyword>
<evidence type="ECO:0000256" key="1">
    <source>
        <dbReference type="ARBA" id="ARBA00010609"/>
    </source>
</evidence>
<keyword evidence="2" id="KW-0479">Metal-binding</keyword>
<feature type="domain" description="Plastocyanin-like" evidence="9">
    <location>
        <begin position="110"/>
        <end position="225"/>
    </location>
</feature>
<dbReference type="InterPro" id="IPR033138">
    <property type="entry name" value="Cu_oxidase_CS"/>
</dbReference>
<dbReference type="KEGG" id="cdep:91085532"/>
<dbReference type="InterPro" id="IPR008972">
    <property type="entry name" value="Cupredoxin"/>
</dbReference>
<dbReference type="InterPro" id="IPR045087">
    <property type="entry name" value="Cu-oxidase_fam"/>
</dbReference>
<accession>A0AAJ8LZK6</accession>
<evidence type="ECO:0000259" key="7">
    <source>
        <dbReference type="Pfam" id="PF00394"/>
    </source>
</evidence>
<dbReference type="InterPro" id="IPR011707">
    <property type="entry name" value="Cu-oxidase-like_N"/>
</dbReference>
<protein>
    <recommendedName>
        <fullName evidence="12">Laccase</fullName>
    </recommendedName>
</protein>
<dbReference type="Pfam" id="PF07731">
    <property type="entry name" value="Cu-oxidase_2"/>
    <property type="match status" value="1"/>
</dbReference>
<evidence type="ECO:0000256" key="2">
    <source>
        <dbReference type="ARBA" id="ARBA00022723"/>
    </source>
</evidence>
<dbReference type="PANTHER" id="PTHR11709">
    <property type="entry name" value="MULTI-COPPER OXIDASE"/>
    <property type="match status" value="1"/>
</dbReference>
<gene>
    <name evidence="10" type="ORF">L203_101319</name>
</gene>
<dbReference type="RefSeq" id="XP_066066858.1">
    <property type="nucleotide sequence ID" value="XM_066210761.1"/>
</dbReference>
<dbReference type="GeneID" id="91085532"/>
<keyword evidence="11" id="KW-1185">Reference proteome</keyword>
<evidence type="ECO:0000256" key="4">
    <source>
        <dbReference type="ARBA" id="ARBA00023008"/>
    </source>
</evidence>
<evidence type="ECO:0000259" key="9">
    <source>
        <dbReference type="Pfam" id="PF07732"/>
    </source>
</evidence>
<dbReference type="Pfam" id="PF00394">
    <property type="entry name" value="Cu-oxidase"/>
    <property type="match status" value="1"/>
</dbReference>
<evidence type="ECO:0000313" key="10">
    <source>
        <dbReference type="EMBL" id="WVN86158.1"/>
    </source>
</evidence>
<comment type="similarity">
    <text evidence="1">Belongs to the multicopper oxidase family.</text>
</comment>
<dbReference type="SUPFAM" id="SSF49503">
    <property type="entry name" value="Cupredoxins"/>
    <property type="match status" value="3"/>
</dbReference>
<evidence type="ECO:0000256" key="6">
    <source>
        <dbReference type="ARBA" id="ARBA00023180"/>
    </source>
</evidence>
<dbReference type="AlphaFoldDB" id="A0AAJ8LZK6"/>
<dbReference type="CDD" id="cd13857">
    <property type="entry name" value="CuRO_1_Diphenol_Ox"/>
    <property type="match status" value="1"/>
</dbReference>
<evidence type="ECO:0008006" key="12">
    <source>
        <dbReference type="Google" id="ProtNLM"/>
    </source>
</evidence>
<sequence length="625" mass="68675">MVAHIGVYSQLNLYTGKRFSQRVQDSSWAFSIKSTSIVSNSLSNMKNCIVTFVVFLSGLTCMNGQSTENYASKDLIQNLPPTITKCTDFVLSCDWQISDTPTIREYNWTISRGQGSPDGYSREVITVNGQFPGPLIEANAMDTIIVHVNNQLDYGQAIHWHGLFQKNTNYMDGVPGVTQCPIPPGGSFTYELKPNGQYGTYWWHSHFANTMADGLSGPLIIHSTKDTLKRGQDYDEDRIVWLMDWMHDTSDVIVKAILSPQGYRGTNALQGDSVLINAYGSYSCSDCTTPAPAEIQVPVNSRVRLRFINAAAHAMFRVSLDEHPLEVVETDGELVYGPTVHEIPLAPGERISAIIKTTQGQAGAAFWIRSRVASKCILRGFHDAGQAILRYTGNEEVATVYPTTSSWNDLTDDDGNCVALDEIYELIPRNVMAAEAVALQTHVLNSKIGTFLNHDGDSMRLFAFNNISYQNQINQPLLLTIMEGGTLNSALIANAVFDRKGAGNIIVNNLDAAIDHPYHLHGNNFQLIGRGTGALTEANLSNVCLNLTNPVRKDTLWIPANSWALLRIMTDNPGVHAIHCHIGWHLAMGKLAAVVVQPEAIKEINLPDAWSDLCVGTDPNAWGPG</sequence>
<proteinExistence type="inferred from homology"/>